<feature type="compositionally biased region" description="Low complexity" evidence="1">
    <location>
        <begin position="120"/>
        <end position="129"/>
    </location>
</feature>
<sequence>MSTGRPPVLDDRTVERLLTGRSAPADPELEHVLGLVRSMGSGPAPRPTAALAELLVTGFEPQAAPIRRPASRRRWSVRAAAGLTAAAASLLVAGTAQALPAPLQDGLAGVVRALTPFELPSAAPADGSSTPPPGPATGNGRTSDEPAPARAPSEPDSGTPAPLPAPPPDAANGGGTGEGPRGQGRGSAAPTPGPDVPRPPASEVTRENPRPAAPEAPVARPEVGGPPATGGSPKTTAARPVDPRGTAPAGSAQTEDTPTAGAPPAPARQP</sequence>
<organism evidence="2 3">
    <name type="scientific">Blastococcus goldschmidtiae</name>
    <dbReference type="NCBI Taxonomy" id="3075546"/>
    <lineage>
        <taxon>Bacteria</taxon>
        <taxon>Bacillati</taxon>
        <taxon>Actinomycetota</taxon>
        <taxon>Actinomycetes</taxon>
        <taxon>Geodermatophilales</taxon>
        <taxon>Geodermatophilaceae</taxon>
        <taxon>Blastococcus</taxon>
    </lineage>
</organism>
<name>A0ABU2KBA3_9ACTN</name>
<feature type="compositionally biased region" description="Pro residues" evidence="1">
    <location>
        <begin position="261"/>
        <end position="270"/>
    </location>
</feature>
<comment type="caution">
    <text evidence="2">The sequence shown here is derived from an EMBL/GenBank/DDBJ whole genome shotgun (WGS) entry which is preliminary data.</text>
</comment>
<feature type="compositionally biased region" description="Low complexity" evidence="1">
    <location>
        <begin position="213"/>
        <end position="223"/>
    </location>
</feature>
<feature type="compositionally biased region" description="Gly residues" evidence="1">
    <location>
        <begin position="172"/>
        <end position="185"/>
    </location>
</feature>
<evidence type="ECO:0000313" key="2">
    <source>
        <dbReference type="EMBL" id="MDT0277465.1"/>
    </source>
</evidence>
<evidence type="ECO:0000256" key="1">
    <source>
        <dbReference type="SAM" id="MobiDB-lite"/>
    </source>
</evidence>
<feature type="region of interest" description="Disordered" evidence="1">
    <location>
        <begin position="120"/>
        <end position="270"/>
    </location>
</feature>
<accession>A0ABU2KBA3</accession>
<feature type="compositionally biased region" description="Pro residues" evidence="1">
    <location>
        <begin position="191"/>
        <end position="200"/>
    </location>
</feature>
<evidence type="ECO:0000313" key="3">
    <source>
        <dbReference type="Proteomes" id="UP001183222"/>
    </source>
</evidence>
<gene>
    <name evidence="2" type="ORF">RM425_16315</name>
</gene>
<protein>
    <recommendedName>
        <fullName evidence="4">Anti-sigma-D factor RsdA to sigma factor binding region</fullName>
    </recommendedName>
</protein>
<keyword evidence="3" id="KW-1185">Reference proteome</keyword>
<dbReference type="RefSeq" id="WP_311346274.1">
    <property type="nucleotide sequence ID" value="NZ_JAVREI010000013.1"/>
</dbReference>
<evidence type="ECO:0008006" key="4">
    <source>
        <dbReference type="Google" id="ProtNLM"/>
    </source>
</evidence>
<proteinExistence type="predicted"/>
<dbReference type="EMBL" id="JAVREI010000013">
    <property type="protein sequence ID" value="MDT0277465.1"/>
    <property type="molecule type" value="Genomic_DNA"/>
</dbReference>
<dbReference type="Proteomes" id="UP001183222">
    <property type="component" value="Unassembled WGS sequence"/>
</dbReference>
<reference evidence="3" key="1">
    <citation type="submission" date="2023-07" db="EMBL/GenBank/DDBJ databases">
        <title>30 novel species of actinomycetes from the DSMZ collection.</title>
        <authorList>
            <person name="Nouioui I."/>
        </authorList>
    </citation>
    <scope>NUCLEOTIDE SEQUENCE [LARGE SCALE GENOMIC DNA]</scope>
    <source>
        <strain evidence="3">DSM 46792</strain>
    </source>
</reference>